<dbReference type="InterPro" id="IPR013818">
    <property type="entry name" value="Lipase"/>
</dbReference>
<dbReference type="GO" id="GO:0016042">
    <property type="term" value="P:lipid catabolic process"/>
    <property type="evidence" value="ECO:0007669"/>
    <property type="project" value="TreeGrafter"/>
</dbReference>
<dbReference type="Proteomes" id="UP000694846">
    <property type="component" value="Unplaced"/>
</dbReference>
<proteinExistence type="inferred from homology"/>
<feature type="non-terminal residue" evidence="7">
    <location>
        <position position="183"/>
    </location>
</feature>
<comment type="similarity">
    <text evidence="2 4">Belongs to the AB hydrolase superfamily. Lipase family.</text>
</comment>
<keyword evidence="6" id="KW-1185">Reference proteome</keyword>
<reference evidence="7" key="1">
    <citation type="submission" date="2025-08" db="UniProtKB">
        <authorList>
            <consortium name="RefSeq"/>
        </authorList>
    </citation>
    <scope>IDENTIFICATION</scope>
    <source>
        <tissue evidence="7">Whole body</tissue>
    </source>
</reference>
<feature type="domain" description="Lipase" evidence="5">
    <location>
        <begin position="15"/>
        <end position="166"/>
    </location>
</feature>
<dbReference type="AlphaFoldDB" id="A0A8B8F4W2"/>
<evidence type="ECO:0000256" key="1">
    <source>
        <dbReference type="ARBA" id="ARBA00004613"/>
    </source>
</evidence>
<dbReference type="GO" id="GO:0016298">
    <property type="term" value="F:lipase activity"/>
    <property type="evidence" value="ECO:0007669"/>
    <property type="project" value="InterPro"/>
</dbReference>
<keyword evidence="3" id="KW-0964">Secreted</keyword>
<dbReference type="PANTHER" id="PTHR11610:SF173">
    <property type="entry name" value="LIPASE DOMAIN-CONTAINING PROTEIN-RELATED"/>
    <property type="match status" value="1"/>
</dbReference>
<comment type="subcellular location">
    <subcellularLocation>
        <location evidence="1">Secreted</location>
    </subcellularLocation>
</comment>
<dbReference type="PANTHER" id="PTHR11610">
    <property type="entry name" value="LIPASE"/>
    <property type="match status" value="1"/>
</dbReference>
<dbReference type="InterPro" id="IPR029058">
    <property type="entry name" value="AB_hydrolase_fold"/>
</dbReference>
<name>A0A8B8F4W2_9HEMI</name>
<evidence type="ECO:0000256" key="3">
    <source>
        <dbReference type="ARBA" id="ARBA00022525"/>
    </source>
</evidence>
<evidence type="ECO:0000259" key="5">
    <source>
        <dbReference type="Pfam" id="PF00151"/>
    </source>
</evidence>
<evidence type="ECO:0000256" key="4">
    <source>
        <dbReference type="RuleBase" id="RU004262"/>
    </source>
</evidence>
<feature type="non-terminal residue" evidence="7">
    <location>
        <position position="1"/>
    </location>
</feature>
<dbReference type="Pfam" id="PF00151">
    <property type="entry name" value="Lipase"/>
    <property type="match status" value="1"/>
</dbReference>
<dbReference type="SUPFAM" id="SSF53474">
    <property type="entry name" value="alpha/beta-Hydrolases"/>
    <property type="match status" value="1"/>
</dbReference>
<dbReference type="GO" id="GO:0005615">
    <property type="term" value="C:extracellular space"/>
    <property type="evidence" value="ECO:0007669"/>
    <property type="project" value="TreeGrafter"/>
</dbReference>
<accession>A0A8B8F4W2</accession>
<organism evidence="6 7">
    <name type="scientific">Sipha flava</name>
    <name type="common">yellow sugarcane aphid</name>
    <dbReference type="NCBI Taxonomy" id="143950"/>
    <lineage>
        <taxon>Eukaryota</taxon>
        <taxon>Metazoa</taxon>
        <taxon>Ecdysozoa</taxon>
        <taxon>Arthropoda</taxon>
        <taxon>Hexapoda</taxon>
        <taxon>Insecta</taxon>
        <taxon>Pterygota</taxon>
        <taxon>Neoptera</taxon>
        <taxon>Paraneoptera</taxon>
        <taxon>Hemiptera</taxon>
        <taxon>Sternorrhyncha</taxon>
        <taxon>Aphidomorpha</taxon>
        <taxon>Aphidoidea</taxon>
        <taxon>Aphididae</taxon>
        <taxon>Sipha</taxon>
    </lineage>
</organism>
<dbReference type="Gene3D" id="3.40.50.1820">
    <property type="entry name" value="alpha/beta hydrolase"/>
    <property type="match status" value="1"/>
</dbReference>
<evidence type="ECO:0000313" key="7">
    <source>
        <dbReference type="RefSeq" id="XP_025405605.1"/>
    </source>
</evidence>
<dbReference type="InterPro" id="IPR000734">
    <property type="entry name" value="TAG_lipase"/>
</dbReference>
<dbReference type="RefSeq" id="XP_025405605.1">
    <property type="nucleotide sequence ID" value="XM_025549820.1"/>
</dbReference>
<evidence type="ECO:0000256" key="2">
    <source>
        <dbReference type="ARBA" id="ARBA00010701"/>
    </source>
</evidence>
<dbReference type="OrthoDB" id="199913at2759"/>
<dbReference type="GeneID" id="112679887"/>
<sequence>IETFFALAYLFNYLDEYNIITLDWANLTYSYEYIYIAEGCKPAGLALSYFLTKLVALKLIMPSNIHMIGHNLGAHVLGACGANVYELTGMKIGRITGLNPKGPISISTWDVFIYLKKTLQKDDADFVDLIHTAKTRIFPSTTGHVEFYPNGGKTPQPGCTFNYIIKNMTGPVNETPEIKKVFE</sequence>
<protein>
    <submittedName>
        <fullName evidence="7">Pancreatic lipase-related protein 3-like</fullName>
    </submittedName>
</protein>
<evidence type="ECO:0000313" key="6">
    <source>
        <dbReference type="Proteomes" id="UP000694846"/>
    </source>
</evidence>
<gene>
    <name evidence="7" type="primary">LOC112679887</name>
</gene>